<gene>
    <name evidence="1" type="ORF">EK0264_11585</name>
</gene>
<dbReference type="EMBL" id="CP047156">
    <property type="protein sequence ID" value="QHC00861.1"/>
    <property type="molecule type" value="Genomic_DNA"/>
</dbReference>
<reference evidence="1 2" key="1">
    <citation type="journal article" date="2018" name="Int. J. Syst. Evol. Microbiol.">
        <title>Epidermidibacterium keratini gen. nov., sp. nov., a member of the family Sporichthyaceae, isolated from keratin epidermis.</title>
        <authorList>
            <person name="Lee D.G."/>
            <person name="Trujillo M.E."/>
            <person name="Kang S."/>
            <person name="Nam J.J."/>
            <person name="Kim Y.J."/>
        </authorList>
    </citation>
    <scope>NUCLEOTIDE SEQUENCE [LARGE SCALE GENOMIC DNA]</scope>
    <source>
        <strain evidence="1 2">EPI-7</strain>
    </source>
</reference>
<dbReference type="InParanoid" id="A0A7L4YNK0"/>
<protein>
    <submittedName>
        <fullName evidence="1">Uncharacterized protein</fullName>
    </submittedName>
</protein>
<dbReference type="KEGG" id="eke:EK0264_11585"/>
<evidence type="ECO:0000313" key="1">
    <source>
        <dbReference type="EMBL" id="QHC00861.1"/>
    </source>
</evidence>
<evidence type="ECO:0000313" key="2">
    <source>
        <dbReference type="Proteomes" id="UP000463857"/>
    </source>
</evidence>
<proteinExistence type="predicted"/>
<dbReference type="OrthoDB" id="3692316at2"/>
<dbReference type="Proteomes" id="UP000463857">
    <property type="component" value="Chromosome"/>
</dbReference>
<accession>A0A7L4YNK0</accession>
<sequence>MSLDSEQVPVARGRGVVLPIGYQAMRDRGSPTAPPRVRVRLGTEYVALEGRADVGMWLLAHGSWSVRRSGWSRTDVLTAAVEREIPDPEATLERLGARGLVAVAETAPQLRELAETHRLVALMTCAGDIGDGIALAVADSQTRVRLEPREFAVWMHTPAAATIWDSAVRGADDGSMDAFHPFRSPDELVGGIIAATQFLVSRGGAYLDLPMGAR</sequence>
<keyword evidence="2" id="KW-1185">Reference proteome</keyword>
<organism evidence="1 2">
    <name type="scientific">Epidermidibacterium keratini</name>
    <dbReference type="NCBI Taxonomy" id="1891644"/>
    <lineage>
        <taxon>Bacteria</taxon>
        <taxon>Bacillati</taxon>
        <taxon>Actinomycetota</taxon>
        <taxon>Actinomycetes</taxon>
        <taxon>Sporichthyales</taxon>
        <taxon>Sporichthyaceae</taxon>
        <taxon>Epidermidibacterium</taxon>
    </lineage>
</organism>
<name>A0A7L4YNK0_9ACTN</name>
<dbReference type="RefSeq" id="WP_159545761.1">
    <property type="nucleotide sequence ID" value="NZ_CP047156.1"/>
</dbReference>
<dbReference type="AlphaFoldDB" id="A0A7L4YNK0"/>